<dbReference type="SMART" id="SM00216">
    <property type="entry name" value="VWD"/>
    <property type="match status" value="1"/>
</dbReference>
<dbReference type="EMBL" id="CABPRJ010000504">
    <property type="protein sequence ID" value="VVC30081.1"/>
    <property type="molecule type" value="Genomic_DNA"/>
</dbReference>
<sequence length="654" mass="72252">MSISIVLKSTFQRVLALSHSASTGAMDRRRIIAVAVFVVALLPVGSFGNQLKGYPETCMNEGEIVNVQSIKNIQCFACMCKNGFVECVKEQCPDEQGCYMKMIQDMFAENQGCCRRCKGCMYKGVMRDSGTDWTDPDDPCSVMACRAGVVTETRMQCITPCQQPFPPKPGTCCPTCPGCHVIGQDVAAWRNVSLYDDPCLTCHCERSAAAGLVLTCTKKACPVLQCPSSNMQILPGECCPRCVGKSRTLQEPPRGSCLWGDMSITPSGGKTHPDRCTECTCTNSTAVCKRETCPPLDCPVEKQTFSSHNQCCPQCPKTPDRSETCQDSGKIYLNGDSWKVDECKSCLCVRGQVKCAQELCSRITSLCPANSKLRTMPGSCCPRCVPMDGVCTVFGDPHYRTYDGKFFSFQGPCKYLLTADCVGRSFSIRVTNDARNTKNSAWTKTVSLRTGGLKVNLGDNKRIKINGQRVSVPYKRSNELTISNMNDTVLVETRIGVSIVWDGRGFLEVSVPSRYKGDLCGLCGNFNSVPRDDMTTRDGHVVFEPQVFGASWRVGGKNACSRPLKQAVTHASPCSRKRPRIRERMCKPLRQRMFAACHKKLNPVNFFKSCLTDMCECPTGRKCYCEAMTAYAHNCRRLGVSLPDWRTMTGCHIY</sequence>
<evidence type="ECO:0000256" key="3">
    <source>
        <dbReference type="ARBA" id="ARBA00022729"/>
    </source>
</evidence>
<dbReference type="SMART" id="SM00214">
    <property type="entry name" value="VWC"/>
    <property type="match status" value="5"/>
</dbReference>
<dbReference type="PROSITE" id="PS01208">
    <property type="entry name" value="VWFC_1"/>
    <property type="match status" value="2"/>
</dbReference>
<proteinExistence type="predicted"/>
<dbReference type="Proteomes" id="UP000325440">
    <property type="component" value="Unassembled WGS sequence"/>
</dbReference>
<keyword evidence="8" id="KW-1185">Reference proteome</keyword>
<keyword evidence="2" id="KW-0964">Secreted</keyword>
<reference evidence="7 8" key="1">
    <citation type="submission" date="2019-08" db="EMBL/GenBank/DDBJ databases">
        <authorList>
            <person name="Alioto T."/>
            <person name="Alioto T."/>
            <person name="Gomez Garrido J."/>
        </authorList>
    </citation>
    <scope>NUCLEOTIDE SEQUENCE [LARGE SCALE GENOMIC DNA]</scope>
</reference>
<keyword evidence="4" id="KW-0677">Repeat</keyword>
<evidence type="ECO:0000256" key="2">
    <source>
        <dbReference type="ARBA" id="ARBA00022525"/>
    </source>
</evidence>
<feature type="domain" description="VWFC" evidence="5">
    <location>
        <begin position="255"/>
        <end position="316"/>
    </location>
</feature>
<dbReference type="InterPro" id="IPR014853">
    <property type="entry name" value="VWF/SSPO/ZAN-like_Cys-rich_dom"/>
</dbReference>
<dbReference type="GO" id="GO:0036122">
    <property type="term" value="F:BMP binding"/>
    <property type="evidence" value="ECO:0007669"/>
    <property type="project" value="TreeGrafter"/>
</dbReference>
<dbReference type="SUPFAM" id="SSF57603">
    <property type="entry name" value="FnI-like domain"/>
    <property type="match status" value="4"/>
</dbReference>
<dbReference type="PROSITE" id="PS51233">
    <property type="entry name" value="VWFD"/>
    <property type="match status" value="1"/>
</dbReference>
<feature type="domain" description="VWFC" evidence="5">
    <location>
        <begin position="323"/>
        <end position="385"/>
    </location>
</feature>
<dbReference type="AlphaFoldDB" id="A0A5E4MF10"/>
<evidence type="ECO:0000313" key="8">
    <source>
        <dbReference type="Proteomes" id="UP000325440"/>
    </source>
</evidence>
<dbReference type="Pfam" id="PF08742">
    <property type="entry name" value="C8"/>
    <property type="match status" value="1"/>
</dbReference>
<dbReference type="Pfam" id="PF00093">
    <property type="entry name" value="VWC"/>
    <property type="match status" value="3"/>
</dbReference>
<gene>
    <name evidence="7" type="ORF">CINCED_3A005894</name>
</gene>
<evidence type="ECO:0000313" key="7">
    <source>
        <dbReference type="EMBL" id="VVC30081.1"/>
    </source>
</evidence>
<dbReference type="InterPro" id="IPR001846">
    <property type="entry name" value="VWF_type-D"/>
</dbReference>
<feature type="domain" description="VWFD" evidence="6">
    <location>
        <begin position="389"/>
        <end position="561"/>
    </location>
</feature>
<dbReference type="GO" id="GO:0030513">
    <property type="term" value="P:positive regulation of BMP signaling pathway"/>
    <property type="evidence" value="ECO:0007669"/>
    <property type="project" value="TreeGrafter"/>
</dbReference>
<accession>A0A5E4MF10</accession>
<evidence type="ECO:0000256" key="4">
    <source>
        <dbReference type="ARBA" id="ARBA00022737"/>
    </source>
</evidence>
<dbReference type="Gene3D" id="6.20.200.20">
    <property type="match status" value="5"/>
</dbReference>
<evidence type="ECO:0000256" key="1">
    <source>
        <dbReference type="ARBA" id="ARBA00004613"/>
    </source>
</evidence>
<dbReference type="InterPro" id="IPR052424">
    <property type="entry name" value="Kielin_Chordin-BMP_Reg"/>
</dbReference>
<dbReference type="PROSITE" id="PS50184">
    <property type="entry name" value="VWFC_2"/>
    <property type="match status" value="3"/>
</dbReference>
<dbReference type="GO" id="GO:0005576">
    <property type="term" value="C:extracellular region"/>
    <property type="evidence" value="ECO:0007669"/>
    <property type="project" value="UniProtKB-SubCell"/>
</dbReference>
<dbReference type="PANTHER" id="PTHR46698">
    <property type="entry name" value="CROSSVEINLESS 2"/>
    <property type="match status" value="1"/>
</dbReference>
<dbReference type="Pfam" id="PF00094">
    <property type="entry name" value="VWD"/>
    <property type="match status" value="1"/>
</dbReference>
<dbReference type="OrthoDB" id="6019304at2759"/>
<dbReference type="PANTHER" id="PTHR46698:SF4">
    <property type="entry name" value="CROSSVEINLESS 2"/>
    <property type="match status" value="1"/>
</dbReference>
<protein>
    <submittedName>
        <fullName evidence="7">Uncharacterized domain, cysteine-rich,von Willebrand factor, type D domain,VWFC domain</fullName>
    </submittedName>
</protein>
<evidence type="ECO:0000259" key="5">
    <source>
        <dbReference type="PROSITE" id="PS50184"/>
    </source>
</evidence>
<feature type="domain" description="VWFC" evidence="5">
    <location>
        <begin position="174"/>
        <end position="243"/>
    </location>
</feature>
<dbReference type="SMART" id="SM00832">
    <property type="entry name" value="C8"/>
    <property type="match status" value="1"/>
</dbReference>
<evidence type="ECO:0000259" key="6">
    <source>
        <dbReference type="PROSITE" id="PS51233"/>
    </source>
</evidence>
<name>A0A5E4MF10_9HEMI</name>
<dbReference type="InterPro" id="IPR001007">
    <property type="entry name" value="VWF_dom"/>
</dbReference>
<organism evidence="7 8">
    <name type="scientific">Cinara cedri</name>
    <dbReference type="NCBI Taxonomy" id="506608"/>
    <lineage>
        <taxon>Eukaryota</taxon>
        <taxon>Metazoa</taxon>
        <taxon>Ecdysozoa</taxon>
        <taxon>Arthropoda</taxon>
        <taxon>Hexapoda</taxon>
        <taxon>Insecta</taxon>
        <taxon>Pterygota</taxon>
        <taxon>Neoptera</taxon>
        <taxon>Paraneoptera</taxon>
        <taxon>Hemiptera</taxon>
        <taxon>Sternorrhyncha</taxon>
        <taxon>Aphidomorpha</taxon>
        <taxon>Aphidoidea</taxon>
        <taxon>Aphididae</taxon>
        <taxon>Lachninae</taxon>
        <taxon>Cinara</taxon>
    </lineage>
</organism>
<comment type="subcellular location">
    <subcellularLocation>
        <location evidence="1">Secreted</location>
    </subcellularLocation>
</comment>
<keyword evidence="3" id="KW-0732">Signal</keyword>